<protein>
    <recommendedName>
        <fullName evidence="2">histidine kinase</fullName>
        <ecNumber evidence="2">2.7.13.3</ecNumber>
    </recommendedName>
</protein>
<dbReference type="InterPro" id="IPR050482">
    <property type="entry name" value="Sensor_HK_TwoCompSys"/>
</dbReference>
<dbReference type="InterPro" id="IPR036890">
    <property type="entry name" value="HATPase_C_sf"/>
</dbReference>
<dbReference type="InterPro" id="IPR015943">
    <property type="entry name" value="WD40/YVTN_repeat-like_dom_sf"/>
</dbReference>
<dbReference type="PANTHER" id="PTHR24421">
    <property type="entry name" value="NITRATE/NITRITE SENSOR PROTEIN NARX-RELATED"/>
    <property type="match status" value="1"/>
</dbReference>
<evidence type="ECO:0000256" key="2">
    <source>
        <dbReference type="ARBA" id="ARBA00012438"/>
    </source>
</evidence>
<dbReference type="Gene3D" id="2.60.40.10">
    <property type="entry name" value="Immunoglobulins"/>
    <property type="match status" value="1"/>
</dbReference>
<evidence type="ECO:0000313" key="10">
    <source>
        <dbReference type="Proteomes" id="UP000305848"/>
    </source>
</evidence>
<evidence type="ECO:0000256" key="1">
    <source>
        <dbReference type="ARBA" id="ARBA00000085"/>
    </source>
</evidence>
<dbReference type="SUPFAM" id="SSF55874">
    <property type="entry name" value="ATPase domain of HSP90 chaperone/DNA topoisomerase II/histidine kinase"/>
    <property type="match status" value="1"/>
</dbReference>
<name>A0A4U3L4P6_9BACT</name>
<dbReference type="AlphaFoldDB" id="A0A4U3L4P6"/>
<keyword evidence="5" id="KW-0902">Two-component regulatory system</keyword>
<dbReference type="CDD" id="cd16917">
    <property type="entry name" value="HATPase_UhpB-NarQ-NarX-like"/>
    <property type="match status" value="1"/>
</dbReference>
<feature type="signal peptide" evidence="7">
    <location>
        <begin position="1"/>
        <end position="20"/>
    </location>
</feature>
<proteinExistence type="predicted"/>
<keyword evidence="10" id="KW-1185">Reference proteome</keyword>
<dbReference type="PANTHER" id="PTHR24421:SF10">
    <property type="entry name" value="NITRATE_NITRITE SENSOR PROTEIN NARQ"/>
    <property type="match status" value="1"/>
</dbReference>
<keyword evidence="6" id="KW-0812">Transmembrane</keyword>
<dbReference type="SUPFAM" id="SSF50998">
    <property type="entry name" value="Quinoprotein alcohol dehydrogenase-like"/>
    <property type="match status" value="1"/>
</dbReference>
<dbReference type="Proteomes" id="UP000305848">
    <property type="component" value="Unassembled WGS sequence"/>
</dbReference>
<feature type="transmembrane region" description="Helical" evidence="6">
    <location>
        <begin position="714"/>
        <end position="734"/>
    </location>
</feature>
<evidence type="ECO:0000256" key="6">
    <source>
        <dbReference type="SAM" id="Phobius"/>
    </source>
</evidence>
<evidence type="ECO:0000259" key="8">
    <source>
        <dbReference type="Pfam" id="PF02518"/>
    </source>
</evidence>
<dbReference type="Gene3D" id="3.30.565.10">
    <property type="entry name" value="Histidine kinase-like ATPase, C-terminal domain"/>
    <property type="match status" value="1"/>
</dbReference>
<gene>
    <name evidence="9" type="ORF">FC093_08310</name>
</gene>
<evidence type="ECO:0000256" key="3">
    <source>
        <dbReference type="ARBA" id="ARBA00022679"/>
    </source>
</evidence>
<dbReference type="InterPro" id="IPR013783">
    <property type="entry name" value="Ig-like_fold"/>
</dbReference>
<dbReference type="GO" id="GO:0004673">
    <property type="term" value="F:protein histidine kinase activity"/>
    <property type="evidence" value="ECO:0007669"/>
    <property type="project" value="UniProtKB-EC"/>
</dbReference>
<feature type="chain" id="PRO_5020521082" description="histidine kinase" evidence="7">
    <location>
        <begin position="21"/>
        <end position="941"/>
    </location>
</feature>
<dbReference type="InterPro" id="IPR003594">
    <property type="entry name" value="HATPase_dom"/>
</dbReference>
<comment type="catalytic activity">
    <reaction evidence="1">
        <text>ATP + protein L-histidine = ADP + protein N-phospho-L-histidine.</text>
        <dbReference type="EC" id="2.7.13.3"/>
    </reaction>
</comment>
<reference evidence="9 10" key="1">
    <citation type="submission" date="2019-05" db="EMBL/GenBank/DDBJ databases">
        <title>Panacibacter sp. strain 17mud1-8 Genome sequencing and assembly.</title>
        <authorList>
            <person name="Chhetri G."/>
        </authorList>
    </citation>
    <scope>NUCLEOTIDE SEQUENCE [LARGE SCALE GENOMIC DNA]</scope>
    <source>
        <strain evidence="9 10">17mud1-8</strain>
    </source>
</reference>
<keyword evidence="4" id="KW-0418">Kinase</keyword>
<evidence type="ECO:0000256" key="4">
    <source>
        <dbReference type="ARBA" id="ARBA00022777"/>
    </source>
</evidence>
<dbReference type="GO" id="GO:0000160">
    <property type="term" value="P:phosphorelay signal transduction system"/>
    <property type="evidence" value="ECO:0007669"/>
    <property type="project" value="UniProtKB-KW"/>
</dbReference>
<dbReference type="RefSeq" id="WP_137261304.1">
    <property type="nucleotide sequence ID" value="NZ_SZQL01000005.1"/>
</dbReference>
<dbReference type="EC" id="2.7.13.3" evidence="2"/>
<dbReference type="Gene3D" id="2.130.10.10">
    <property type="entry name" value="YVTN repeat-like/Quinoprotein amine dehydrogenase"/>
    <property type="match status" value="2"/>
</dbReference>
<keyword evidence="6" id="KW-1133">Transmembrane helix</keyword>
<evidence type="ECO:0000256" key="7">
    <source>
        <dbReference type="SAM" id="SignalP"/>
    </source>
</evidence>
<feature type="domain" description="Histidine kinase/HSP90-like ATPase" evidence="8">
    <location>
        <begin position="849"/>
        <end position="936"/>
    </location>
</feature>
<dbReference type="EMBL" id="SZQL01000005">
    <property type="protein sequence ID" value="TKK69309.1"/>
    <property type="molecule type" value="Genomic_DNA"/>
</dbReference>
<evidence type="ECO:0000313" key="9">
    <source>
        <dbReference type="EMBL" id="TKK69309.1"/>
    </source>
</evidence>
<dbReference type="Pfam" id="PF02518">
    <property type="entry name" value="HATPase_c"/>
    <property type="match status" value="1"/>
</dbReference>
<keyword evidence="7" id="KW-0732">Signal</keyword>
<accession>A0A4U3L4P6</accession>
<dbReference type="InterPro" id="IPR011047">
    <property type="entry name" value="Quinoprotein_ADH-like_sf"/>
</dbReference>
<evidence type="ECO:0000256" key="5">
    <source>
        <dbReference type="ARBA" id="ARBA00023012"/>
    </source>
</evidence>
<sequence>MNKYTWLIIVLLYAVCPVFAQSISIDETVTTPSKEIYDLLQDSKGFIWIADELGVRRYDGVAFTNYSHPLQAAMSMTDLVEDKQGRIWCHNFSGQIFYIEHEQMHLLSAYDGTAERFFPRIAICGDELLATTSKGLFVCNTKTMEYRYIMTSVSGTSSLCVMNNTAVLHGDSLWYMYRKDKGLAQFPAVKVHSANLSTDNFTLQPVAKGDTIYAISNPGALLITFTFLNNQLKLQNIEQCNSFVNAVTIRHGEAWVHTKAESRLLTFGKSIKGYNLSCILKDKDGNTWYGSLDKGLLVSYAHQSWSIVKDSALTKGDFIKSIRQSDDYFVTGSQQGVLLVKDKKQKSTKLYALPAGAGSIDKIELLPKNTFLIAASVGLYLLQPATGYLRCLHKILVVKDMAYNQGVLLIGTSKGLLQEKIDTATGAVLNFSYRLMLKGEQRCRAVKYNKATGALWIAYTDGLYRWHKNKLEPVLYNGLPIYASSLEYSSGKIYAGTFSGSLIVIQEDTSGKYQFEKYTFNSAVIRMKLYQNHLWIFNAFGVNTFDIGKETFIYNQNIPYLDGSEVWDATEVGQDIYLATIGNLYKIQVQQAVRIHPPSLYLQYVSVNNQDTIFDNGARLKHSQNNLSFYTATPWYNKYSNVAIRYRLASTNNDHKDNMQWYNLERNERIIQLNALAPGTYMLTMRAGINGNFQLASSLLVYRFTIIEPWYNQWWFYLLIAVVLTALLFGLYKYRVNQLLKMERLRREISSNLHDDVGSTVSSINIYSQLLKNGQRTTDYIDMIQANTAQVMNSLDELVWNINPKYDLLEQLINKMKMFAVPLLSDNHIVCHFDVTVEKENKILLPNVRTDVYMIFKEAINNVIKHAQCSHCDIHILQAGKLLTLSVKDDGNGFDAATAALHRNGISSMQDRARKIKGRFSIFSEPGRGTQITLVCNLGNI</sequence>
<organism evidence="9 10">
    <name type="scientific">Ilyomonas limi</name>
    <dbReference type="NCBI Taxonomy" id="2575867"/>
    <lineage>
        <taxon>Bacteria</taxon>
        <taxon>Pseudomonadati</taxon>
        <taxon>Bacteroidota</taxon>
        <taxon>Chitinophagia</taxon>
        <taxon>Chitinophagales</taxon>
        <taxon>Chitinophagaceae</taxon>
        <taxon>Ilyomonas</taxon>
    </lineage>
</organism>
<keyword evidence="6" id="KW-0472">Membrane</keyword>
<keyword evidence="3" id="KW-0808">Transferase</keyword>
<dbReference type="OrthoDB" id="9778366at2"/>
<comment type="caution">
    <text evidence="9">The sequence shown here is derived from an EMBL/GenBank/DDBJ whole genome shotgun (WGS) entry which is preliminary data.</text>
</comment>